<dbReference type="SUPFAM" id="SSF103481">
    <property type="entry name" value="Multidrug resistance efflux transporter EmrE"/>
    <property type="match status" value="2"/>
</dbReference>
<organism evidence="8 9">
    <name type="scientific">Lactonifactor longoviformis DSM 17459</name>
    <dbReference type="NCBI Taxonomy" id="1122155"/>
    <lineage>
        <taxon>Bacteria</taxon>
        <taxon>Bacillati</taxon>
        <taxon>Bacillota</taxon>
        <taxon>Clostridia</taxon>
        <taxon>Eubacteriales</taxon>
        <taxon>Clostridiaceae</taxon>
        <taxon>Lactonifactor</taxon>
    </lineage>
</organism>
<keyword evidence="9" id="KW-1185">Reference proteome</keyword>
<evidence type="ECO:0000313" key="8">
    <source>
        <dbReference type="EMBL" id="SHE32305.1"/>
    </source>
</evidence>
<evidence type="ECO:0000256" key="2">
    <source>
        <dbReference type="ARBA" id="ARBA00007362"/>
    </source>
</evidence>
<evidence type="ECO:0000256" key="4">
    <source>
        <dbReference type="ARBA" id="ARBA00022989"/>
    </source>
</evidence>
<feature type="transmembrane region" description="Helical" evidence="6">
    <location>
        <begin position="99"/>
        <end position="116"/>
    </location>
</feature>
<feature type="transmembrane region" description="Helical" evidence="6">
    <location>
        <begin position="180"/>
        <end position="199"/>
    </location>
</feature>
<name>A0A1M4SJC4_9CLOT</name>
<dbReference type="PANTHER" id="PTHR22911">
    <property type="entry name" value="ACYL-MALONYL CONDENSING ENZYME-RELATED"/>
    <property type="match status" value="1"/>
</dbReference>
<feature type="transmembrane region" description="Helical" evidence="6">
    <location>
        <begin position="40"/>
        <end position="56"/>
    </location>
</feature>
<dbReference type="Pfam" id="PF00892">
    <property type="entry name" value="EamA"/>
    <property type="match status" value="2"/>
</dbReference>
<keyword evidence="4 6" id="KW-1133">Transmembrane helix</keyword>
<feature type="transmembrane region" description="Helical" evidence="6">
    <location>
        <begin position="68"/>
        <end position="87"/>
    </location>
</feature>
<evidence type="ECO:0000256" key="5">
    <source>
        <dbReference type="ARBA" id="ARBA00023136"/>
    </source>
</evidence>
<dbReference type="InterPro" id="IPR000620">
    <property type="entry name" value="EamA_dom"/>
</dbReference>
<feature type="transmembrane region" description="Helical" evidence="6">
    <location>
        <begin position="211"/>
        <end position="233"/>
    </location>
</feature>
<evidence type="ECO:0000256" key="6">
    <source>
        <dbReference type="SAM" id="Phobius"/>
    </source>
</evidence>
<keyword evidence="3 6" id="KW-0812">Transmembrane</keyword>
<feature type="transmembrane region" description="Helical" evidence="6">
    <location>
        <begin position="148"/>
        <end position="168"/>
    </location>
</feature>
<dbReference type="GO" id="GO:0016020">
    <property type="term" value="C:membrane"/>
    <property type="evidence" value="ECO:0007669"/>
    <property type="project" value="UniProtKB-SubCell"/>
</dbReference>
<reference evidence="8 9" key="1">
    <citation type="submission" date="2016-11" db="EMBL/GenBank/DDBJ databases">
        <authorList>
            <person name="Jaros S."/>
            <person name="Januszkiewicz K."/>
            <person name="Wedrychowicz H."/>
        </authorList>
    </citation>
    <scope>NUCLEOTIDE SEQUENCE [LARGE SCALE GENOMIC DNA]</scope>
    <source>
        <strain evidence="8 9">DSM 17459</strain>
    </source>
</reference>
<feature type="domain" description="EamA" evidence="7">
    <location>
        <begin position="151"/>
        <end position="279"/>
    </location>
</feature>
<protein>
    <submittedName>
        <fullName evidence="8">Permease of the drug/metabolite transporter (DMT) superfamily</fullName>
    </submittedName>
</protein>
<dbReference type="STRING" id="1122155.SAMN02745158_00129"/>
<dbReference type="RefSeq" id="WP_072848247.1">
    <property type="nucleotide sequence ID" value="NZ_FQVI01000001.1"/>
</dbReference>
<dbReference type="Proteomes" id="UP000184245">
    <property type="component" value="Unassembled WGS sequence"/>
</dbReference>
<evidence type="ECO:0000259" key="7">
    <source>
        <dbReference type="Pfam" id="PF00892"/>
    </source>
</evidence>
<feature type="domain" description="EamA" evidence="7">
    <location>
        <begin position="8"/>
        <end position="139"/>
    </location>
</feature>
<proteinExistence type="inferred from homology"/>
<evidence type="ECO:0000313" key="9">
    <source>
        <dbReference type="Proteomes" id="UP000184245"/>
    </source>
</evidence>
<dbReference type="AlphaFoldDB" id="A0A1M4SJC4"/>
<comment type="similarity">
    <text evidence="2">Belongs to the EamA transporter family.</text>
</comment>
<dbReference type="InterPro" id="IPR037185">
    <property type="entry name" value="EmrE-like"/>
</dbReference>
<feature type="transmembrane region" description="Helical" evidence="6">
    <location>
        <begin position="240"/>
        <end position="257"/>
    </location>
</feature>
<dbReference type="EMBL" id="FQVI01000001">
    <property type="protein sequence ID" value="SHE32305.1"/>
    <property type="molecule type" value="Genomic_DNA"/>
</dbReference>
<dbReference type="OrthoDB" id="5148831at2"/>
<evidence type="ECO:0000256" key="1">
    <source>
        <dbReference type="ARBA" id="ARBA00004141"/>
    </source>
</evidence>
<evidence type="ECO:0000256" key="3">
    <source>
        <dbReference type="ARBA" id="ARBA00022692"/>
    </source>
</evidence>
<dbReference type="PANTHER" id="PTHR22911:SF6">
    <property type="entry name" value="SOLUTE CARRIER FAMILY 35 MEMBER G1"/>
    <property type="match status" value="1"/>
</dbReference>
<comment type="subcellular location">
    <subcellularLocation>
        <location evidence="1">Membrane</location>
        <topology evidence="1">Multi-pass membrane protein</topology>
    </subcellularLocation>
</comment>
<feature type="transmembrane region" description="Helical" evidence="6">
    <location>
        <begin position="263"/>
        <end position="282"/>
    </location>
</feature>
<accession>A0A1M4SJC4</accession>
<sequence length="291" mass="32509">MIIKKKYKGILCILSAAFWFALMSLCVRLSGDLPSVQKSFFRNLVAFFFAAFILFREKEWFSGEKGNIKYLILRSLFGTIGILGNFYAVDHLMLADATMLNKMSPFFAIVFSYFLLKEKVRPFQIFAVAIAFGGSMLIVKPAVLGMDIIPAFIGLLGGIGAGAAYTMVRILGERKEKGAFIVFFFSGFSCLVTLPFLVWQFHPMSFGQTAILLLAGLCAAGGQFSITAAYYYAPAREVSVYDYTQVVFSAVLGYFIFGQVPDVYSWLGYLVICGMGVLMFLYQNRWMARGR</sequence>
<keyword evidence="5 6" id="KW-0472">Membrane</keyword>
<gene>
    <name evidence="8" type="ORF">SAMN02745158_00129</name>
</gene>
<feature type="transmembrane region" description="Helical" evidence="6">
    <location>
        <begin position="123"/>
        <end position="142"/>
    </location>
</feature>